<name>A0A1V9F7M9_9BACT</name>
<dbReference type="OrthoDB" id="973993at2"/>
<reference evidence="3" key="1">
    <citation type="submission" date="2016-04" db="EMBL/GenBank/DDBJ databases">
        <authorList>
            <person name="Chen L."/>
            <person name="Zhuang W."/>
            <person name="Wang G."/>
        </authorList>
    </citation>
    <scope>NUCLEOTIDE SEQUENCE [LARGE SCALE GENOMIC DNA]</scope>
    <source>
        <strain evidence="3">17621</strain>
    </source>
</reference>
<dbReference type="InterPro" id="IPR029063">
    <property type="entry name" value="SAM-dependent_MTases_sf"/>
</dbReference>
<evidence type="ECO:0000313" key="2">
    <source>
        <dbReference type="EMBL" id="OQP54282.1"/>
    </source>
</evidence>
<comment type="caution">
    <text evidence="2">The sequence shown here is derived from an EMBL/GenBank/DDBJ whole genome shotgun (WGS) entry which is preliminary data.</text>
</comment>
<dbReference type="InterPro" id="IPR006342">
    <property type="entry name" value="FkbM_mtfrase"/>
</dbReference>
<protein>
    <recommendedName>
        <fullName evidence="1">Methyltransferase FkbM domain-containing protein</fullName>
    </recommendedName>
</protein>
<dbReference type="Proteomes" id="UP000192610">
    <property type="component" value="Unassembled WGS sequence"/>
</dbReference>
<dbReference type="RefSeq" id="WP_081197589.1">
    <property type="nucleotide sequence ID" value="NZ_FOCZ01000011.1"/>
</dbReference>
<dbReference type="Pfam" id="PF05050">
    <property type="entry name" value="Methyltransf_21"/>
    <property type="match status" value="1"/>
</dbReference>
<dbReference type="PANTHER" id="PTHR34203">
    <property type="entry name" value="METHYLTRANSFERASE, FKBM FAMILY PROTEIN"/>
    <property type="match status" value="1"/>
</dbReference>
<dbReference type="STRING" id="354355.SAMN05660816_05190"/>
<dbReference type="Gene3D" id="3.40.50.150">
    <property type="entry name" value="Vaccinia Virus protein VP39"/>
    <property type="match status" value="1"/>
</dbReference>
<dbReference type="NCBIfam" id="TIGR01444">
    <property type="entry name" value="fkbM_fam"/>
    <property type="match status" value="1"/>
</dbReference>
<keyword evidence="3" id="KW-1185">Reference proteome</keyword>
<dbReference type="EMBL" id="LVXG01000004">
    <property type="protein sequence ID" value="OQP54282.1"/>
    <property type="molecule type" value="Genomic_DNA"/>
</dbReference>
<gene>
    <name evidence="2" type="ORF">A4H97_22605</name>
</gene>
<dbReference type="AlphaFoldDB" id="A0A1V9F7M9"/>
<dbReference type="PANTHER" id="PTHR34203:SF15">
    <property type="entry name" value="SLL1173 PROTEIN"/>
    <property type="match status" value="1"/>
</dbReference>
<evidence type="ECO:0000259" key="1">
    <source>
        <dbReference type="Pfam" id="PF05050"/>
    </source>
</evidence>
<organism evidence="2 3">
    <name type="scientific">Niastella yeongjuensis</name>
    <dbReference type="NCBI Taxonomy" id="354355"/>
    <lineage>
        <taxon>Bacteria</taxon>
        <taxon>Pseudomonadati</taxon>
        <taxon>Bacteroidota</taxon>
        <taxon>Chitinophagia</taxon>
        <taxon>Chitinophagales</taxon>
        <taxon>Chitinophagaceae</taxon>
        <taxon>Niastella</taxon>
    </lineage>
</organism>
<dbReference type="InterPro" id="IPR052514">
    <property type="entry name" value="SAM-dependent_MTase"/>
</dbReference>
<evidence type="ECO:0000313" key="3">
    <source>
        <dbReference type="Proteomes" id="UP000192610"/>
    </source>
</evidence>
<accession>A0A1V9F7M9</accession>
<dbReference type="SUPFAM" id="SSF53335">
    <property type="entry name" value="S-adenosyl-L-methionine-dependent methyltransferases"/>
    <property type="match status" value="1"/>
</dbReference>
<sequence>MSVDKLSKILAVIGENESLRAQFVEWCKKVENELGYNGSTRDDLTRYLVDAVYANVPLEKKSLANGLTFEFIPNIHSKVAREFIMSTPGIPDFVWEPQTTKLLLYLSKNAKNVVIGGAYFGDQAVLVADLIKKNNGLLHAFDLNERQLQVLTRNAALNKLSNIKVIYKGLWNDSNTYLNLSDDDDLAFASVANVEGRAANTITVDEYVKANKVPGVDLIMLDIEGSEFNVLKGAVEQLRQPAGTAPNIVFEIHRSYVDWSDGLHNTEIAQFLKSFGYTLFSLRDFQANYDLKDKVIELIQPEDTYLEGPPHGFNMLAIKDISLIQNEHFRIVKNVSPKYLVHKDPALHHPVDGLK</sequence>
<feature type="domain" description="Methyltransferase FkbM" evidence="1">
    <location>
        <begin position="117"/>
        <end position="278"/>
    </location>
</feature>
<proteinExistence type="predicted"/>